<dbReference type="SUPFAM" id="SSF51445">
    <property type="entry name" value="(Trans)glycosidases"/>
    <property type="match status" value="1"/>
</dbReference>
<evidence type="ECO:0000313" key="10">
    <source>
        <dbReference type="RefSeq" id="XP_042563396.1"/>
    </source>
</evidence>
<dbReference type="Pfam" id="PF01630">
    <property type="entry name" value="Glyco_hydro_56"/>
    <property type="match status" value="1"/>
</dbReference>
<dbReference type="FunFam" id="3.20.20.70:FF:000065">
    <property type="entry name" value="Hyaluronidase"/>
    <property type="match status" value="1"/>
</dbReference>
<dbReference type="PRINTS" id="PR00848">
    <property type="entry name" value="SPERMPH20"/>
</dbReference>
<comment type="similarity">
    <text evidence="2 6">Belongs to the glycosyl hydrolase 56 family.</text>
</comment>
<evidence type="ECO:0000256" key="6">
    <source>
        <dbReference type="RuleBase" id="RU610713"/>
    </source>
</evidence>
<dbReference type="Proteomes" id="UP000515152">
    <property type="component" value="Chromosome 3"/>
</dbReference>
<dbReference type="Gene3D" id="3.20.20.70">
    <property type="entry name" value="Aldolase class I"/>
    <property type="match status" value="1"/>
</dbReference>
<dbReference type="RefSeq" id="XP_042563396.1">
    <property type="nucleotide sequence ID" value="XM_042707462.1"/>
</dbReference>
<keyword evidence="5 6" id="KW-0326">Glycosidase</keyword>
<dbReference type="KEGG" id="char:105896036"/>
<dbReference type="PANTHER" id="PTHR11769:SF7">
    <property type="entry name" value="HYALURONIDASE-4"/>
    <property type="match status" value="1"/>
</dbReference>
<dbReference type="InterPro" id="IPR018155">
    <property type="entry name" value="Hyaluronidase"/>
</dbReference>
<keyword evidence="4" id="KW-1015">Disulfide bond</keyword>
<sequence>MPGVLRGVLPHHAVSISCCLLLFLLLFLLQATLGQKPAKLPLVGRKPFVAGWNAPLDMCTLKYNMSINLEVFQISGSPRSVHRGQNVTIFYANRLGHYPFYNEEGTPVNGGLPQNCSLEAHLRKAHQDICHFIPAEDFQGLAVIDWEYWRPQWSRNWHKKDIYRQRSRELVAQAYVNVTEEQVEELARRLFEKSAMAFMRKTLQLGTQTRPNGLWGYYLYPDCHNYNQHDNNYSGTCPLLESLRNDELEWLWDSSTALFPSLAIRKAMSDSELNLHFSQNRVMESMRLAALTSLPYELPTYVYTRLGYRDEAMAFLTTKDLIHTIGESAALGAAGFVIWGDLNLTSSRLNCSKVRAFMNYRLGQYITNVTQAAEVCSTFLCQSNGRCVRRDLRAPHFLHLSKPGYRIKSLRNGSFSVTGQHSQQDLQQLTERFQCHCYQGYGGEHCNSLDKDNGTDREKDREKEEDREKEIEREIEKEKEKEKEEEKEKEKEKEKEIGEEEKTDDKTESAAALPTSYTLVLIIPLLVVHWCV</sequence>
<keyword evidence="9" id="KW-1185">Reference proteome</keyword>
<evidence type="ECO:0000256" key="1">
    <source>
        <dbReference type="ARBA" id="ARBA00000251"/>
    </source>
</evidence>
<dbReference type="GO" id="GO:0030214">
    <property type="term" value="P:hyaluronan catabolic process"/>
    <property type="evidence" value="ECO:0007669"/>
    <property type="project" value="TreeGrafter"/>
</dbReference>
<dbReference type="OrthoDB" id="5796153at2759"/>
<evidence type="ECO:0000256" key="4">
    <source>
        <dbReference type="ARBA" id="ARBA00023157"/>
    </source>
</evidence>
<dbReference type="PANTHER" id="PTHR11769">
    <property type="entry name" value="HYALURONIDASE"/>
    <property type="match status" value="1"/>
</dbReference>
<dbReference type="InterPro" id="IPR013785">
    <property type="entry name" value="Aldolase_TIM"/>
</dbReference>
<feature type="region of interest" description="Disordered" evidence="7">
    <location>
        <begin position="448"/>
        <end position="512"/>
    </location>
</feature>
<name>A0A8M1KH44_CLUHA</name>
<feature type="signal peptide" evidence="8">
    <location>
        <begin position="1"/>
        <end position="34"/>
    </location>
</feature>
<proteinExistence type="inferred from homology"/>
<evidence type="ECO:0000256" key="8">
    <source>
        <dbReference type="SAM" id="SignalP"/>
    </source>
</evidence>
<accession>A0A8M1KH44</accession>
<dbReference type="GO" id="GO:0004415">
    <property type="term" value="F:hyalurononglucosaminidase activity"/>
    <property type="evidence" value="ECO:0007669"/>
    <property type="project" value="UniProtKB-UniRule"/>
</dbReference>
<dbReference type="EC" id="3.2.1.35" evidence="6"/>
<dbReference type="InterPro" id="IPR017853">
    <property type="entry name" value="GH"/>
</dbReference>
<dbReference type="GO" id="GO:0031410">
    <property type="term" value="C:cytoplasmic vesicle"/>
    <property type="evidence" value="ECO:0007669"/>
    <property type="project" value="TreeGrafter"/>
</dbReference>
<dbReference type="PROSITE" id="PS51257">
    <property type="entry name" value="PROKAR_LIPOPROTEIN"/>
    <property type="match status" value="1"/>
</dbReference>
<keyword evidence="3 6" id="KW-0378">Hydrolase</keyword>
<dbReference type="PRINTS" id="PR00846">
    <property type="entry name" value="GLHYDRLASE56"/>
</dbReference>
<evidence type="ECO:0000313" key="9">
    <source>
        <dbReference type="Proteomes" id="UP000515152"/>
    </source>
</evidence>
<evidence type="ECO:0000256" key="7">
    <source>
        <dbReference type="SAM" id="MobiDB-lite"/>
    </source>
</evidence>
<gene>
    <name evidence="10" type="primary">LOC105896036</name>
</gene>
<dbReference type="AlphaFoldDB" id="A0A8M1KH44"/>
<evidence type="ECO:0000256" key="3">
    <source>
        <dbReference type="ARBA" id="ARBA00022801"/>
    </source>
</evidence>
<comment type="catalytic activity">
    <reaction evidence="1 6">
        <text>Random hydrolysis of (1-&gt;4)-linkages between N-acetyl-beta-D-glucosamine and D-glucuronate residues in hyaluronate.</text>
        <dbReference type="EC" id="3.2.1.35"/>
    </reaction>
</comment>
<feature type="chain" id="PRO_5035452991" description="Hyaluronidase" evidence="8">
    <location>
        <begin position="35"/>
        <end position="532"/>
    </location>
</feature>
<feature type="compositionally biased region" description="Basic and acidic residues" evidence="7">
    <location>
        <begin position="448"/>
        <end position="496"/>
    </location>
</feature>
<evidence type="ECO:0000256" key="2">
    <source>
        <dbReference type="ARBA" id="ARBA00008871"/>
    </source>
</evidence>
<dbReference type="GeneID" id="105896036"/>
<protein>
    <recommendedName>
        <fullName evidence="6">Hyaluronidase</fullName>
        <ecNumber evidence="6">3.2.1.35</ecNumber>
    </recommendedName>
</protein>
<evidence type="ECO:0000256" key="5">
    <source>
        <dbReference type="ARBA" id="ARBA00023295"/>
    </source>
</evidence>
<organism evidence="9 10">
    <name type="scientific">Clupea harengus</name>
    <name type="common">Atlantic herring</name>
    <dbReference type="NCBI Taxonomy" id="7950"/>
    <lineage>
        <taxon>Eukaryota</taxon>
        <taxon>Metazoa</taxon>
        <taxon>Chordata</taxon>
        <taxon>Craniata</taxon>
        <taxon>Vertebrata</taxon>
        <taxon>Euteleostomi</taxon>
        <taxon>Actinopterygii</taxon>
        <taxon>Neopterygii</taxon>
        <taxon>Teleostei</taxon>
        <taxon>Clupei</taxon>
        <taxon>Clupeiformes</taxon>
        <taxon>Clupeoidei</taxon>
        <taxon>Clupeidae</taxon>
        <taxon>Clupea</taxon>
    </lineage>
</organism>
<dbReference type="GO" id="GO:0005975">
    <property type="term" value="P:carbohydrate metabolic process"/>
    <property type="evidence" value="ECO:0007669"/>
    <property type="project" value="InterPro"/>
</dbReference>
<reference evidence="10" key="1">
    <citation type="submission" date="2025-08" db="UniProtKB">
        <authorList>
            <consortium name="RefSeq"/>
        </authorList>
    </citation>
    <scope>IDENTIFICATION</scope>
</reference>
<keyword evidence="8" id="KW-0732">Signal</keyword>